<keyword evidence="4" id="KW-1185">Reference proteome</keyword>
<dbReference type="PANTHER" id="PTHR46558:SF4">
    <property type="entry name" value="DNA-BIDING PHAGE PROTEIN"/>
    <property type="match status" value="1"/>
</dbReference>
<proteinExistence type="predicted"/>
<evidence type="ECO:0000313" key="4">
    <source>
        <dbReference type="Proteomes" id="UP000258143"/>
    </source>
</evidence>
<dbReference type="Gene3D" id="1.10.260.40">
    <property type="entry name" value="lambda repressor-like DNA-binding domains"/>
    <property type="match status" value="1"/>
</dbReference>
<evidence type="ECO:0000259" key="2">
    <source>
        <dbReference type="PROSITE" id="PS50943"/>
    </source>
</evidence>
<sequence length="68" mass="7581">MSKMTLKTLRTLKNWRQSDAAAAVNVSVDTWGHWERGITEPSVSKAYQIASVFDVSVDDIIFLPDIAV</sequence>
<dbReference type="SUPFAM" id="SSF47413">
    <property type="entry name" value="lambda repressor-like DNA-binding domains"/>
    <property type="match status" value="1"/>
</dbReference>
<dbReference type="GO" id="GO:0003677">
    <property type="term" value="F:DNA binding"/>
    <property type="evidence" value="ECO:0007669"/>
    <property type="project" value="UniProtKB-KW"/>
</dbReference>
<dbReference type="InterPro" id="IPR001387">
    <property type="entry name" value="Cro/C1-type_HTH"/>
</dbReference>
<evidence type="ECO:0000313" key="3">
    <source>
        <dbReference type="EMBL" id="ALA47274.1"/>
    </source>
</evidence>
<feature type="domain" description="HTH cro/C1-type" evidence="2">
    <location>
        <begin position="6"/>
        <end position="60"/>
    </location>
</feature>
<evidence type="ECO:0000256" key="1">
    <source>
        <dbReference type="ARBA" id="ARBA00023125"/>
    </source>
</evidence>
<dbReference type="Proteomes" id="UP000258143">
    <property type="component" value="Segment"/>
</dbReference>
<name>A0A141E0L5_9CAUD</name>
<dbReference type="PROSITE" id="PS50943">
    <property type="entry name" value="HTH_CROC1"/>
    <property type="match status" value="1"/>
</dbReference>
<gene>
    <name evidence="3" type="ORF">phiARI0285-1_44</name>
</gene>
<dbReference type="SMART" id="SM00530">
    <property type="entry name" value="HTH_XRE"/>
    <property type="match status" value="1"/>
</dbReference>
<organism evidence="3 4">
    <name type="scientific">Streptococcus phage phiARI0285-1</name>
    <dbReference type="NCBI Taxonomy" id="1701817"/>
    <lineage>
        <taxon>Viruses</taxon>
        <taxon>Duplodnaviria</taxon>
        <taxon>Heunggongvirae</taxon>
        <taxon>Uroviricota</taxon>
        <taxon>Caudoviricetes</taxon>
        <taxon>Ferrettivirinae</taxon>
        <taxon>Hinxtonvirus</taxon>
        <taxon>Hinxtonvirus ARI02851</taxon>
    </lineage>
</organism>
<dbReference type="InterPro" id="IPR010982">
    <property type="entry name" value="Lambda_DNA-bd_dom_sf"/>
</dbReference>
<reference evidence="3 4" key="1">
    <citation type="journal article" date="2016" name="PLoS Biol.">
        <title>Horizontal DNA Transfer Mechanisms of Bacteria as Weapons of Intragenomic Conflict.</title>
        <authorList>
            <person name="Croucher N.J."/>
            <person name="Mostowy R."/>
            <person name="Wymant C."/>
            <person name="Turner P."/>
            <person name="Bentley S.D."/>
            <person name="Fraser C."/>
        </authorList>
    </citation>
    <scope>NUCLEOTIDE SEQUENCE [LARGE SCALE GENOMIC DNA]</scope>
</reference>
<keyword evidence="1" id="KW-0238">DNA-binding</keyword>
<dbReference type="CDD" id="cd00093">
    <property type="entry name" value="HTH_XRE"/>
    <property type="match status" value="1"/>
</dbReference>
<accession>A0A141E0L5</accession>
<dbReference type="EMBL" id="KT337345">
    <property type="protein sequence ID" value="ALA47274.1"/>
    <property type="molecule type" value="Genomic_DNA"/>
</dbReference>
<dbReference type="PANTHER" id="PTHR46558">
    <property type="entry name" value="TRACRIPTIONAL REGULATORY PROTEIN-RELATED-RELATED"/>
    <property type="match status" value="1"/>
</dbReference>
<dbReference type="Pfam" id="PF01381">
    <property type="entry name" value="HTH_3"/>
    <property type="match status" value="1"/>
</dbReference>
<protein>
    <submittedName>
        <fullName evidence="3">HTH_3 domain protein</fullName>
    </submittedName>
</protein>